<organism evidence="3 4">
    <name type="scientific">Cyclocybe aegerita</name>
    <name type="common">Black poplar mushroom</name>
    <name type="synonym">Agrocybe aegerita</name>
    <dbReference type="NCBI Taxonomy" id="1973307"/>
    <lineage>
        <taxon>Eukaryota</taxon>
        <taxon>Fungi</taxon>
        <taxon>Dikarya</taxon>
        <taxon>Basidiomycota</taxon>
        <taxon>Agaricomycotina</taxon>
        <taxon>Agaricomycetes</taxon>
        <taxon>Agaricomycetidae</taxon>
        <taxon>Agaricales</taxon>
        <taxon>Agaricineae</taxon>
        <taxon>Bolbitiaceae</taxon>
        <taxon>Cyclocybe</taxon>
    </lineage>
</organism>
<feature type="compositionally biased region" description="Polar residues" evidence="1">
    <location>
        <begin position="397"/>
        <end position="408"/>
    </location>
</feature>
<feature type="region of interest" description="Disordered" evidence="1">
    <location>
        <begin position="1055"/>
        <end position="1086"/>
    </location>
</feature>
<dbReference type="PROSITE" id="PS50097">
    <property type="entry name" value="BTB"/>
    <property type="match status" value="1"/>
</dbReference>
<evidence type="ECO:0000256" key="1">
    <source>
        <dbReference type="SAM" id="MobiDB-lite"/>
    </source>
</evidence>
<feature type="region of interest" description="Disordered" evidence="1">
    <location>
        <begin position="1113"/>
        <end position="1173"/>
    </location>
</feature>
<feature type="region of interest" description="Disordered" evidence="1">
    <location>
        <begin position="1280"/>
        <end position="1352"/>
    </location>
</feature>
<proteinExistence type="predicted"/>
<feature type="region of interest" description="Disordered" evidence="1">
    <location>
        <begin position="486"/>
        <end position="547"/>
    </location>
</feature>
<feature type="compositionally biased region" description="Polar residues" evidence="1">
    <location>
        <begin position="916"/>
        <end position="927"/>
    </location>
</feature>
<feature type="domain" description="BTB" evidence="2">
    <location>
        <begin position="1386"/>
        <end position="1457"/>
    </location>
</feature>
<feature type="compositionally biased region" description="Polar residues" evidence="1">
    <location>
        <begin position="1062"/>
        <end position="1074"/>
    </location>
</feature>
<feature type="compositionally biased region" description="Polar residues" evidence="1">
    <location>
        <begin position="1008"/>
        <end position="1020"/>
    </location>
</feature>
<protein>
    <recommendedName>
        <fullName evidence="2">BTB domain-containing protein</fullName>
    </recommendedName>
</protein>
<feature type="compositionally biased region" description="Low complexity" evidence="1">
    <location>
        <begin position="1075"/>
        <end position="1086"/>
    </location>
</feature>
<dbReference type="SMART" id="SM00225">
    <property type="entry name" value="BTB"/>
    <property type="match status" value="1"/>
</dbReference>
<dbReference type="Proteomes" id="UP000467700">
    <property type="component" value="Unassembled WGS sequence"/>
</dbReference>
<dbReference type="SUPFAM" id="SSF54695">
    <property type="entry name" value="POZ domain"/>
    <property type="match status" value="1"/>
</dbReference>
<feature type="region of interest" description="Disordered" evidence="1">
    <location>
        <begin position="611"/>
        <end position="682"/>
    </location>
</feature>
<feature type="region of interest" description="Disordered" evidence="1">
    <location>
        <begin position="237"/>
        <end position="256"/>
    </location>
</feature>
<feature type="region of interest" description="Disordered" evidence="1">
    <location>
        <begin position="391"/>
        <end position="462"/>
    </location>
</feature>
<feature type="compositionally biased region" description="Polar residues" evidence="1">
    <location>
        <begin position="1113"/>
        <end position="1147"/>
    </location>
</feature>
<keyword evidence="4" id="KW-1185">Reference proteome</keyword>
<accession>A0A8S0WWF6</accession>
<feature type="compositionally biased region" description="Polar residues" evidence="1">
    <location>
        <begin position="618"/>
        <end position="643"/>
    </location>
</feature>
<feature type="compositionally biased region" description="Polar residues" evidence="1">
    <location>
        <begin position="1299"/>
        <end position="1312"/>
    </location>
</feature>
<name>A0A8S0WWF6_CYCAE</name>
<feature type="compositionally biased region" description="Low complexity" evidence="1">
    <location>
        <begin position="1199"/>
        <end position="1214"/>
    </location>
</feature>
<feature type="compositionally biased region" description="Polar residues" evidence="1">
    <location>
        <begin position="490"/>
        <end position="501"/>
    </location>
</feature>
<feature type="compositionally biased region" description="Pro residues" evidence="1">
    <location>
        <begin position="448"/>
        <end position="457"/>
    </location>
</feature>
<feature type="region of interest" description="Disordered" evidence="1">
    <location>
        <begin position="1199"/>
        <end position="1235"/>
    </location>
</feature>
<feature type="compositionally biased region" description="Low complexity" evidence="1">
    <location>
        <begin position="274"/>
        <end position="288"/>
    </location>
</feature>
<reference evidence="3 4" key="1">
    <citation type="submission" date="2020-01" db="EMBL/GenBank/DDBJ databases">
        <authorList>
            <person name="Gupta K D."/>
        </authorList>
    </citation>
    <scope>NUCLEOTIDE SEQUENCE [LARGE SCALE GENOMIC DNA]</scope>
</reference>
<feature type="region of interest" description="Disordered" evidence="1">
    <location>
        <begin position="1008"/>
        <end position="1027"/>
    </location>
</feature>
<dbReference type="EMBL" id="CACVBS010000029">
    <property type="protein sequence ID" value="CAA7260448.1"/>
    <property type="molecule type" value="Genomic_DNA"/>
</dbReference>
<sequence>MAAPSSGPANGSDLVGSAYTHKRNSTARKLSLIADATAFSGVPPQSSTLTSTTTSTFTMTIPQSAPIPIPTSAPTSRREALKGSPVLTIGSPVLTSVSAISSPTPSSRSLEHFSSFSGELFSGGSSTGSASVLEWNEHSEDGFSVGARSVEEQQFADVPREGVSVEYVGLGTRVPTGASSLSSDEERELDNSQEVEVEIFETQETPAELVGQPSSRERFPVTVDWFQDKPTDILTANGLGLGTTGRLARKPQGARSPDFFHLQRNELGGSGDASTTSTPPISPTPSTIADDEADADRTFQASSSSVPTPRFATLSQFKGAFQSDLPQCSTPIEFADNPKAEHSFEIYTDPIWYSQAIDSFMPSIPPTVATVHYATVEGTFPARLAMPQHSWLPTPLPSATNESATSPDSETDPDRTFEAPSTSTTTLTPPSPRSPTAVGTCSLFLSPPLSPTPPSPPDARYVAPGDEDMASSLAEYFHRKTAVFDGDTASPASRTPQTVLSGFSPEVPLIDVEPPPRPASASASSSLSYTSRSPSLMPSPRIVAHHTGHTPFIPPIYTPRSINSSPDAPQALQSSWASWIPHSSSLTPLSPRSPSLALPAVTAPQLPVAETPVPRASAANQQSQTMHPRSTWIRSNRSSTLDSPQPLLASEYSTSTPPARVSNNSSPSTEAPSVTDDGIPERHLQSRIVDPIPGNYQEHAWRETYVYVPVSEGTADSVSSNSTAPTSPRHVPVSSIYALPSSPSAVGDAPPPSTLVDEGNARQTDATQRHVPPHWNNWDWYTPVSPSDYPYRMASMRVPPPAVVPVPEETIAAPVPPGSEARPPLHQMATPIFGTMEPVVPIPPGATSNPVPFAPQHSALETARASTSSSAYPTSWYSADSVRGAPDFRGAFIAWANNVDLQEPITIQVQPPLPKYSNTDANVNSAGQPVAPATEGVSAAPASVQAPTTRPRSGTPSTPAAAPRPARRLRFAPLPDGTPINDQGAGAVGSGWSGGYLYPGRISPGSTCASGGYSGPQTPVQGHGTHQQQHMHAPFPQEWPFSSYGQGLAQGLQGLAQGYGQNPQGAQSGNSPYATGSVSGFSSTGSSMLRTPVPLGLASYAAMFSNPYTTPTAGLNPNSQANGNASTSATMLTPNAPNVRPFSSGSMTVPPGPLPTAPHLGFQPPSAPPMPSTSLPAMAPPFFMPPFAPAWVEQGWTPSPAAAPPVSSSSSAAPRPLPQPTGPQSASRTPCTTSSSPLSMLFSDWDSNFNWGFNGSSPAVSGFPQGFTPEFEFGLETRANTQANSQSRYPPRWNAQAPGGSTSQQGAQQPHTTGKPCGASCESLWGQPTPPAPPAPLSQSQPQTQSGFGGPSATMAGSSPLPYYYSVPTAQLQPSCRLQHHVFWFEDGNFICSVENTHFRIHQHFLKKYSSFFRNRVFEPVDLYPGYYNTFVLPGVKKIDFEKLLYIFYPTSLSTPDLRTKEDWLSVLRLAITWDMSEIKALALRHLHTLVTSTVERLCLATDFPELSQDQDIQENWLVPGYMELCRRGRPLRKADGENLGLRVVMGVWEVQWRHHGTAAPGLAPSMGPAGYRFSVAAEGSEERLERLVREVFGLL</sequence>
<dbReference type="OrthoDB" id="3223099at2759"/>
<feature type="region of interest" description="Disordered" evidence="1">
    <location>
        <begin position="174"/>
        <end position="193"/>
    </location>
</feature>
<comment type="caution">
    <text evidence="3">The sequence shown here is derived from an EMBL/GenBank/DDBJ whole genome shotgun (WGS) entry which is preliminary data.</text>
</comment>
<feature type="compositionally biased region" description="Low complexity" evidence="1">
    <location>
        <begin position="1337"/>
        <end position="1346"/>
    </location>
</feature>
<evidence type="ECO:0000313" key="4">
    <source>
        <dbReference type="Proteomes" id="UP000467700"/>
    </source>
</evidence>
<feature type="compositionally biased region" description="Low complexity" evidence="1">
    <location>
        <begin position="519"/>
        <end position="536"/>
    </location>
</feature>
<feature type="compositionally biased region" description="Polar residues" evidence="1">
    <location>
        <begin position="651"/>
        <end position="672"/>
    </location>
</feature>
<feature type="region of interest" description="Disordered" evidence="1">
    <location>
        <begin position="59"/>
        <end position="80"/>
    </location>
</feature>
<evidence type="ECO:0000259" key="2">
    <source>
        <dbReference type="PROSITE" id="PS50097"/>
    </source>
</evidence>
<gene>
    <name evidence="3" type="ORF">AAE3_LOCUS2661</name>
</gene>
<dbReference type="InterPro" id="IPR011333">
    <property type="entry name" value="SKP1/BTB/POZ_sf"/>
</dbReference>
<feature type="region of interest" description="Disordered" evidence="1">
    <location>
        <begin position="262"/>
        <end position="307"/>
    </location>
</feature>
<evidence type="ECO:0000313" key="3">
    <source>
        <dbReference type="EMBL" id="CAA7260448.1"/>
    </source>
</evidence>
<feature type="region of interest" description="Disordered" evidence="1">
    <location>
        <begin position="912"/>
        <end position="986"/>
    </location>
</feature>
<dbReference type="Gene3D" id="3.30.710.10">
    <property type="entry name" value="Potassium Channel Kv1.1, Chain A"/>
    <property type="match status" value="1"/>
</dbReference>
<feature type="compositionally biased region" description="Polar residues" evidence="1">
    <location>
        <begin position="1222"/>
        <end position="1235"/>
    </location>
</feature>
<dbReference type="InterPro" id="IPR000210">
    <property type="entry name" value="BTB/POZ_dom"/>
</dbReference>
<feature type="compositionally biased region" description="Acidic residues" evidence="1">
    <location>
        <begin position="183"/>
        <end position="193"/>
    </location>
</feature>
<dbReference type="Pfam" id="PF00651">
    <property type="entry name" value="BTB"/>
    <property type="match status" value="1"/>
</dbReference>
<feature type="compositionally biased region" description="Low complexity" evidence="1">
    <location>
        <begin position="947"/>
        <end position="964"/>
    </location>
</feature>